<accession>A0A383AHS5</accession>
<organism evidence="1">
    <name type="scientific">marine metagenome</name>
    <dbReference type="NCBI Taxonomy" id="408172"/>
    <lineage>
        <taxon>unclassified sequences</taxon>
        <taxon>metagenomes</taxon>
        <taxon>ecological metagenomes</taxon>
    </lineage>
</organism>
<gene>
    <name evidence="1" type="ORF">METZ01_LOCUS460166</name>
</gene>
<name>A0A383AHS5_9ZZZZ</name>
<dbReference type="EMBL" id="UINC01192257">
    <property type="protein sequence ID" value="SVE07312.1"/>
    <property type="molecule type" value="Genomic_DNA"/>
</dbReference>
<evidence type="ECO:0000313" key="1">
    <source>
        <dbReference type="EMBL" id="SVE07312.1"/>
    </source>
</evidence>
<protein>
    <submittedName>
        <fullName evidence="1">Uncharacterized protein</fullName>
    </submittedName>
</protein>
<feature type="non-terminal residue" evidence="1">
    <location>
        <position position="44"/>
    </location>
</feature>
<sequence>MGRYKKKREQKGLRVDVRGNNVEWALKKLKRMVKDSGQILELKK</sequence>
<proteinExistence type="predicted"/>
<dbReference type="AlphaFoldDB" id="A0A383AHS5"/>
<reference evidence="1" key="1">
    <citation type="submission" date="2018-05" db="EMBL/GenBank/DDBJ databases">
        <authorList>
            <person name="Lanie J.A."/>
            <person name="Ng W.-L."/>
            <person name="Kazmierczak K.M."/>
            <person name="Andrzejewski T.M."/>
            <person name="Davidsen T.M."/>
            <person name="Wayne K.J."/>
            <person name="Tettelin H."/>
            <person name="Glass J.I."/>
            <person name="Rusch D."/>
            <person name="Podicherti R."/>
            <person name="Tsui H.-C.T."/>
            <person name="Winkler M.E."/>
        </authorList>
    </citation>
    <scope>NUCLEOTIDE SEQUENCE</scope>
</reference>